<dbReference type="OrthoDB" id="8170117at2759"/>
<dbReference type="SMR" id="A2EKK1"/>
<dbReference type="AlphaFoldDB" id="A2EKK1"/>
<dbReference type="PANTHER" id="PTHR22599">
    <property type="entry name" value="MPS ONE BINDER KINASE ACTIVATOR-LIKE MOB"/>
    <property type="match status" value="1"/>
</dbReference>
<dbReference type="InterPro" id="IPR036703">
    <property type="entry name" value="MOB_kinase_act_sf"/>
</dbReference>
<gene>
    <name evidence="1" type="ORF">TVAG_314030</name>
</gene>
<evidence type="ECO:0000313" key="1">
    <source>
        <dbReference type="EMBL" id="EAY06828.1"/>
    </source>
</evidence>
<dbReference type="STRING" id="5722.A2EKK1"/>
<dbReference type="KEGG" id="tva:4764710"/>
<dbReference type="InterPro" id="IPR005301">
    <property type="entry name" value="MOB_kinase_act_fam"/>
</dbReference>
<dbReference type="FunCoup" id="A2EKK1">
    <property type="interactions" value="590"/>
</dbReference>
<dbReference type="GO" id="GO:0005634">
    <property type="term" value="C:nucleus"/>
    <property type="evidence" value="ECO:0000318"/>
    <property type="project" value="GO_Central"/>
</dbReference>
<dbReference type="EMBL" id="DS113414">
    <property type="protein sequence ID" value="EAY06828.1"/>
    <property type="molecule type" value="Genomic_DNA"/>
</dbReference>
<reference evidence="1" key="1">
    <citation type="submission" date="2006-10" db="EMBL/GenBank/DDBJ databases">
        <authorList>
            <person name="Amadeo P."/>
            <person name="Zhao Q."/>
            <person name="Wortman J."/>
            <person name="Fraser-Liggett C."/>
            <person name="Carlton J."/>
        </authorList>
    </citation>
    <scope>NUCLEOTIDE SEQUENCE</scope>
    <source>
        <strain evidence="1">G3</strain>
    </source>
</reference>
<sequence>MSFMKWIKGDKGTIRPLKELPPEHRSYKLQKLSQATLGAGNMKDNVKLPKGENLNDWLASHVVDFYDTLVSLYSLVKDECTEKTCPEMKAGPGFTYAWQDNDKYKKSTIVPAPQYIEFVFDWVANQVDNEQIFPSDPAVPFPSDFKAVVSKIFQRYFRIYAHIFHHHRSHMTVVGGEPHLNTTFKHFMYFVHEFDLIPENQLAPLKDIIPIFD</sequence>
<dbReference type="Gene3D" id="1.20.140.30">
    <property type="entry name" value="MOB kinase activator"/>
    <property type="match status" value="1"/>
</dbReference>
<accession>A2EKK1</accession>
<dbReference type="InParanoid" id="A2EKK1"/>
<dbReference type="GO" id="GO:0005737">
    <property type="term" value="C:cytoplasm"/>
    <property type="evidence" value="ECO:0000318"/>
    <property type="project" value="GO_Central"/>
</dbReference>
<name>A2EKK1_TRIV3</name>
<dbReference type="SMART" id="SM01388">
    <property type="entry name" value="Mob1_phocein"/>
    <property type="match status" value="1"/>
</dbReference>
<dbReference type="SUPFAM" id="SSF101152">
    <property type="entry name" value="Mob1/phocein"/>
    <property type="match status" value="1"/>
</dbReference>
<organism evidence="1 2">
    <name type="scientific">Trichomonas vaginalis (strain ATCC PRA-98 / G3)</name>
    <dbReference type="NCBI Taxonomy" id="412133"/>
    <lineage>
        <taxon>Eukaryota</taxon>
        <taxon>Metamonada</taxon>
        <taxon>Parabasalia</taxon>
        <taxon>Trichomonadida</taxon>
        <taxon>Trichomonadidae</taxon>
        <taxon>Trichomonas</taxon>
    </lineage>
</organism>
<dbReference type="Proteomes" id="UP000001542">
    <property type="component" value="Unassembled WGS sequence"/>
</dbReference>
<dbReference type="eggNOG" id="KOG1903">
    <property type="taxonomic scope" value="Eukaryota"/>
</dbReference>
<proteinExistence type="predicted"/>
<dbReference type="GO" id="GO:0030295">
    <property type="term" value="F:protein kinase activator activity"/>
    <property type="evidence" value="ECO:0000318"/>
    <property type="project" value="GO_Central"/>
</dbReference>
<reference evidence="1" key="2">
    <citation type="journal article" date="2007" name="Science">
        <title>Draft genome sequence of the sexually transmitted pathogen Trichomonas vaginalis.</title>
        <authorList>
            <person name="Carlton J.M."/>
            <person name="Hirt R.P."/>
            <person name="Silva J.C."/>
            <person name="Delcher A.L."/>
            <person name="Schatz M."/>
            <person name="Zhao Q."/>
            <person name="Wortman J.R."/>
            <person name="Bidwell S.L."/>
            <person name="Alsmark U.C.M."/>
            <person name="Besteiro S."/>
            <person name="Sicheritz-Ponten T."/>
            <person name="Noel C.J."/>
            <person name="Dacks J.B."/>
            <person name="Foster P.G."/>
            <person name="Simillion C."/>
            <person name="Van de Peer Y."/>
            <person name="Miranda-Saavedra D."/>
            <person name="Barton G.J."/>
            <person name="Westrop G.D."/>
            <person name="Mueller S."/>
            <person name="Dessi D."/>
            <person name="Fiori P.L."/>
            <person name="Ren Q."/>
            <person name="Paulsen I."/>
            <person name="Zhang H."/>
            <person name="Bastida-Corcuera F.D."/>
            <person name="Simoes-Barbosa A."/>
            <person name="Brown M.T."/>
            <person name="Hayes R.D."/>
            <person name="Mukherjee M."/>
            <person name="Okumura C.Y."/>
            <person name="Schneider R."/>
            <person name="Smith A.J."/>
            <person name="Vanacova S."/>
            <person name="Villalvazo M."/>
            <person name="Haas B.J."/>
            <person name="Pertea M."/>
            <person name="Feldblyum T.V."/>
            <person name="Utterback T.R."/>
            <person name="Shu C.L."/>
            <person name="Osoegawa K."/>
            <person name="de Jong P.J."/>
            <person name="Hrdy I."/>
            <person name="Horvathova L."/>
            <person name="Zubacova Z."/>
            <person name="Dolezal P."/>
            <person name="Malik S.B."/>
            <person name="Logsdon J.M. Jr."/>
            <person name="Henze K."/>
            <person name="Gupta A."/>
            <person name="Wang C.C."/>
            <person name="Dunne R.L."/>
            <person name="Upcroft J.A."/>
            <person name="Upcroft P."/>
            <person name="White O."/>
            <person name="Salzberg S.L."/>
            <person name="Tang P."/>
            <person name="Chiu C.-H."/>
            <person name="Lee Y.-S."/>
            <person name="Embley T.M."/>
            <person name="Coombs G.H."/>
            <person name="Mottram J.C."/>
            <person name="Tachezy J."/>
            <person name="Fraser-Liggett C.M."/>
            <person name="Johnson P.J."/>
        </authorList>
    </citation>
    <scope>NUCLEOTIDE SEQUENCE [LARGE SCALE GENOMIC DNA]</scope>
    <source>
        <strain evidence="1">G3</strain>
    </source>
</reference>
<evidence type="ECO:0000313" key="2">
    <source>
        <dbReference type="Proteomes" id="UP000001542"/>
    </source>
</evidence>
<dbReference type="Pfam" id="PF03637">
    <property type="entry name" value="Mob1_phocein"/>
    <property type="match status" value="1"/>
</dbReference>
<dbReference type="VEuPathDB" id="TrichDB:TVAG_314030"/>
<protein>
    <submittedName>
        <fullName evidence="1">Mob1/phocein family protein</fullName>
    </submittedName>
</protein>
<dbReference type="RefSeq" id="XP_001319051.1">
    <property type="nucleotide sequence ID" value="XM_001319016.1"/>
</dbReference>
<dbReference type="GO" id="GO:0007165">
    <property type="term" value="P:signal transduction"/>
    <property type="evidence" value="ECO:0000318"/>
    <property type="project" value="GO_Central"/>
</dbReference>
<keyword evidence="2" id="KW-1185">Reference proteome</keyword>
<dbReference type="OMA" id="HKHAKAT"/>
<dbReference type="VEuPathDB" id="TrichDB:TVAGG3_0412340"/>